<organism evidence="1 2">
    <name type="scientific">Klebsiella phage KLPN1</name>
    <dbReference type="NCBI Taxonomy" id="1647408"/>
    <lineage>
        <taxon>Viruses</taxon>
        <taxon>Duplodnaviria</taxon>
        <taxon>Heunggongvirae</taxon>
        <taxon>Uroviricota</taxon>
        <taxon>Caudoviricetes</taxon>
        <taxon>Drexlerviridae</taxon>
        <taxon>Webervirus</taxon>
        <taxon>Webervirus KLPN1</taxon>
    </lineage>
</organism>
<dbReference type="GeneID" id="26622696"/>
<keyword evidence="2" id="KW-1185">Reference proteome</keyword>
<sequence length="64" mass="7026">MKAFADVVVGDRIQYGASELFRTVTAIEKGRGVNGFTVFVVLDGVARFAVDARDWVFCIEKGQV</sequence>
<dbReference type="EMBL" id="KR262148">
    <property type="protein sequence ID" value="AKS10710.1"/>
    <property type="molecule type" value="Genomic_DNA"/>
</dbReference>
<dbReference type="OrthoDB" id="22964at10239"/>
<protein>
    <submittedName>
        <fullName evidence="1">Uncharacterized protein</fullName>
    </submittedName>
</protein>
<reference evidence="1 2" key="1">
    <citation type="journal article" date="2015" name="PeerJ">
        <title>Klebsiella pneumoniae subsp. pneumoniae-bacteriophage combination from the caecal effluent of a healthy woman.</title>
        <authorList>
            <person name="Hoyles L."/>
            <person name="Murphy J."/>
            <person name="Neve H."/>
            <person name="Heller K.J."/>
            <person name="Turton J.F."/>
            <person name="Mahony J."/>
            <person name="Sanderson J.D."/>
            <person name="Hudspith B."/>
            <person name="Gibson G.R."/>
            <person name="McCartney A.L."/>
            <person name="van Sinderen D."/>
        </authorList>
    </citation>
    <scope>NUCLEOTIDE SEQUENCE [LARGE SCALE GENOMIC DNA]</scope>
</reference>
<dbReference type="Proteomes" id="UP000202730">
    <property type="component" value="Segment"/>
</dbReference>
<dbReference type="RefSeq" id="YP_009195411.1">
    <property type="nucleotide sequence ID" value="NC_028760.1"/>
</dbReference>
<dbReference type="KEGG" id="vg:26622696"/>
<evidence type="ECO:0000313" key="1">
    <source>
        <dbReference type="EMBL" id="AKS10710.1"/>
    </source>
</evidence>
<gene>
    <name evidence="1" type="ORF">KLPN1_71</name>
</gene>
<evidence type="ECO:0000313" key="2">
    <source>
        <dbReference type="Proteomes" id="UP000202730"/>
    </source>
</evidence>
<proteinExistence type="predicted"/>
<name>A0A0K0VLG4_9CAUD</name>
<accession>A0A0K0VLG4</accession>